<keyword evidence="2" id="KW-0812">Transmembrane</keyword>
<keyword evidence="2" id="KW-1133">Transmembrane helix</keyword>
<protein>
    <submittedName>
        <fullName evidence="3">Uncharacterized protein</fullName>
    </submittedName>
</protein>
<dbReference type="Proteomes" id="UP000823907">
    <property type="component" value="Unassembled WGS sequence"/>
</dbReference>
<evidence type="ECO:0000313" key="4">
    <source>
        <dbReference type="Proteomes" id="UP000823907"/>
    </source>
</evidence>
<gene>
    <name evidence="3" type="ORF">H9907_07565</name>
</gene>
<keyword evidence="2" id="KW-0472">Membrane</keyword>
<dbReference type="EMBL" id="DWUR01000121">
    <property type="protein sequence ID" value="HJD49928.1"/>
    <property type="molecule type" value="Genomic_DNA"/>
</dbReference>
<sequence length="338" mass="36070">MNPEDQWGYNNQWDQPAASPNQNPGNSAGISPTPPGAPSGTWTPEEPQKSSKKPTILIATVAVLALALLGGGGWYLTTRDSPEQTAAAKESTRDQPATSPSAKTKPEKDEQQTSVQETAVPPKGSCEQATADADMNRPVSSFCDGQWALVGDYGTDHTELYYWTGDSWGTYEHDGRHSSGSRGRCYERGTLIEAEAPPQLVNKMYAGHLLCNDTPASPGDSSSSQQNNALPSDDGPPGGDWLPYPPCDGSYALIVDSVVVYPGQDPKPLVRKSLAAHPGAEATYPDQCAAFRSRVDGAYVYPVYIKYGNDLAGVCAAQNRGEGNARKLQRVADYSSPC</sequence>
<feature type="compositionally biased region" description="Polar residues" evidence="1">
    <location>
        <begin position="8"/>
        <end position="30"/>
    </location>
</feature>
<evidence type="ECO:0000256" key="2">
    <source>
        <dbReference type="SAM" id="Phobius"/>
    </source>
</evidence>
<feature type="region of interest" description="Disordered" evidence="1">
    <location>
        <begin position="1"/>
        <end position="53"/>
    </location>
</feature>
<accession>A0A9D2ZRK4</accession>
<feature type="region of interest" description="Disordered" evidence="1">
    <location>
        <begin position="81"/>
        <end position="138"/>
    </location>
</feature>
<organism evidence="3 4">
    <name type="scientific">Candidatus Corynebacterium intestinavium</name>
    <dbReference type="NCBI Taxonomy" id="2838531"/>
    <lineage>
        <taxon>Bacteria</taxon>
        <taxon>Bacillati</taxon>
        <taxon>Actinomycetota</taxon>
        <taxon>Actinomycetes</taxon>
        <taxon>Mycobacteriales</taxon>
        <taxon>Corynebacteriaceae</taxon>
        <taxon>Corynebacterium</taxon>
    </lineage>
</organism>
<feature type="region of interest" description="Disordered" evidence="1">
    <location>
        <begin position="212"/>
        <end position="241"/>
    </location>
</feature>
<feature type="transmembrane region" description="Helical" evidence="2">
    <location>
        <begin position="56"/>
        <end position="76"/>
    </location>
</feature>
<name>A0A9D2ZRK4_9CORY</name>
<evidence type="ECO:0000256" key="1">
    <source>
        <dbReference type="SAM" id="MobiDB-lite"/>
    </source>
</evidence>
<evidence type="ECO:0000313" key="3">
    <source>
        <dbReference type="EMBL" id="HJD49928.1"/>
    </source>
</evidence>
<dbReference type="AlphaFoldDB" id="A0A9D2ZRK4"/>
<proteinExistence type="predicted"/>
<feature type="compositionally biased region" description="Polar residues" evidence="1">
    <location>
        <begin position="219"/>
        <end position="230"/>
    </location>
</feature>
<comment type="caution">
    <text evidence="3">The sequence shown here is derived from an EMBL/GenBank/DDBJ whole genome shotgun (WGS) entry which is preliminary data.</text>
</comment>
<reference evidence="3" key="1">
    <citation type="journal article" date="2021" name="PeerJ">
        <title>Extensive microbial diversity within the chicken gut microbiome revealed by metagenomics and culture.</title>
        <authorList>
            <person name="Gilroy R."/>
            <person name="Ravi A."/>
            <person name="Getino M."/>
            <person name="Pursley I."/>
            <person name="Horton D.L."/>
            <person name="Alikhan N.F."/>
            <person name="Baker D."/>
            <person name="Gharbi K."/>
            <person name="Hall N."/>
            <person name="Watson M."/>
            <person name="Adriaenssens E.M."/>
            <person name="Foster-Nyarko E."/>
            <person name="Jarju S."/>
            <person name="Secka A."/>
            <person name="Antonio M."/>
            <person name="Oren A."/>
            <person name="Chaudhuri R.R."/>
            <person name="La Ragione R."/>
            <person name="Hildebrand F."/>
            <person name="Pallen M.J."/>
        </authorList>
    </citation>
    <scope>NUCLEOTIDE SEQUENCE</scope>
    <source>
        <strain evidence="3">5925</strain>
    </source>
</reference>
<reference evidence="3" key="2">
    <citation type="submission" date="2021-04" db="EMBL/GenBank/DDBJ databases">
        <authorList>
            <person name="Gilroy R."/>
        </authorList>
    </citation>
    <scope>NUCLEOTIDE SEQUENCE</scope>
    <source>
        <strain evidence="3">5925</strain>
    </source>
</reference>